<reference evidence="2 3" key="1">
    <citation type="submission" date="2016-09" db="EMBL/GenBank/DDBJ databases">
        <title>Streptomyces platensis DSM40041, a candidate organism with high potential of specific P450 cytochromes.</title>
        <authorList>
            <person name="Grumaz C."/>
            <person name="Vainshtein Y."/>
            <person name="Kirstahler P."/>
            <person name="Sohn K."/>
        </authorList>
    </citation>
    <scope>NUCLEOTIDE SEQUENCE [LARGE SCALE GENOMIC DNA]</scope>
    <source>
        <strain evidence="2 3">DSM 40041</strain>
    </source>
</reference>
<feature type="compositionally biased region" description="Pro residues" evidence="1">
    <location>
        <begin position="230"/>
        <end position="244"/>
    </location>
</feature>
<gene>
    <name evidence="2" type="ORF">BG653_02791</name>
</gene>
<protein>
    <recommendedName>
        <fullName evidence="4">DUF3618 domain-containing protein</fullName>
    </recommendedName>
</protein>
<organism evidence="2 3">
    <name type="scientific">Streptomyces platensis</name>
    <dbReference type="NCBI Taxonomy" id="58346"/>
    <lineage>
        <taxon>Bacteria</taxon>
        <taxon>Bacillati</taxon>
        <taxon>Actinomycetota</taxon>
        <taxon>Actinomycetes</taxon>
        <taxon>Kitasatosporales</taxon>
        <taxon>Streptomycetaceae</taxon>
        <taxon>Streptomyces</taxon>
    </lineage>
</organism>
<evidence type="ECO:0000256" key="1">
    <source>
        <dbReference type="SAM" id="MobiDB-lite"/>
    </source>
</evidence>
<feature type="compositionally biased region" description="Low complexity" evidence="1">
    <location>
        <begin position="144"/>
        <end position="154"/>
    </location>
</feature>
<evidence type="ECO:0000313" key="2">
    <source>
        <dbReference type="EMBL" id="OSY45766.1"/>
    </source>
</evidence>
<sequence>MTISLDKPLAEEPEAGTEDTGLKARVEKAEQVAEKAGASVGRLIEAFADGNSELAKQIGPGTWAWCRRGHRGDLDGISADLGVWARVGVLGGAGYGLWRLLEAHPGVMWPLAAGWCVACLKARVAARKKGTEEDGEEAGEETPAEAPAAPSAGAPVEHPVVALVRASIGAEKGVHLKVLLPLMRERLEGCKDARSEALKKVLADHHIPTRPKVRVGKVGGYAGVHRDDMPPLPSPADLPTPHPTGLPTGGDAGQSPIAGSGGERRGVGGEPVGSGGERRQRLVQDPDNPARWHCIPD</sequence>
<dbReference type="EMBL" id="MIGA01000015">
    <property type="protein sequence ID" value="OSY45766.1"/>
    <property type="molecule type" value="Genomic_DNA"/>
</dbReference>
<evidence type="ECO:0008006" key="4">
    <source>
        <dbReference type="Google" id="ProtNLM"/>
    </source>
</evidence>
<dbReference type="GeneID" id="90925615"/>
<dbReference type="Proteomes" id="UP000194225">
    <property type="component" value="Unassembled WGS sequence"/>
</dbReference>
<proteinExistence type="predicted"/>
<evidence type="ECO:0000313" key="3">
    <source>
        <dbReference type="Proteomes" id="UP000194225"/>
    </source>
</evidence>
<feature type="region of interest" description="Disordered" evidence="1">
    <location>
        <begin position="130"/>
        <end position="154"/>
    </location>
</feature>
<name>A0ABX3XY37_STRPT</name>
<feature type="compositionally biased region" description="Acidic residues" evidence="1">
    <location>
        <begin position="133"/>
        <end position="143"/>
    </location>
</feature>
<keyword evidence="3" id="KW-1185">Reference proteome</keyword>
<feature type="compositionally biased region" description="Basic and acidic residues" evidence="1">
    <location>
        <begin position="276"/>
        <end position="297"/>
    </location>
</feature>
<feature type="region of interest" description="Disordered" evidence="1">
    <location>
        <begin position="1"/>
        <end position="21"/>
    </location>
</feature>
<feature type="region of interest" description="Disordered" evidence="1">
    <location>
        <begin position="227"/>
        <end position="297"/>
    </location>
</feature>
<accession>A0ABX3XY37</accession>
<dbReference type="RefSeq" id="WP_143658866.1">
    <property type="nucleotide sequence ID" value="NZ_BAABSS010000053.1"/>
</dbReference>
<comment type="caution">
    <text evidence="2">The sequence shown here is derived from an EMBL/GenBank/DDBJ whole genome shotgun (WGS) entry which is preliminary data.</text>
</comment>